<dbReference type="EMBL" id="MCFH01000042">
    <property type="protein sequence ID" value="ORX44993.1"/>
    <property type="molecule type" value="Genomic_DNA"/>
</dbReference>
<feature type="transmembrane region" description="Helical" evidence="1">
    <location>
        <begin position="153"/>
        <end position="172"/>
    </location>
</feature>
<keyword evidence="1" id="KW-0812">Transmembrane</keyword>
<keyword evidence="1" id="KW-1133">Transmembrane helix</keyword>
<evidence type="ECO:0000256" key="1">
    <source>
        <dbReference type="SAM" id="Phobius"/>
    </source>
</evidence>
<organism evidence="2 3">
    <name type="scientific">Piromyces finnis</name>
    <dbReference type="NCBI Taxonomy" id="1754191"/>
    <lineage>
        <taxon>Eukaryota</taxon>
        <taxon>Fungi</taxon>
        <taxon>Fungi incertae sedis</taxon>
        <taxon>Chytridiomycota</taxon>
        <taxon>Chytridiomycota incertae sedis</taxon>
        <taxon>Neocallimastigomycetes</taxon>
        <taxon>Neocallimastigales</taxon>
        <taxon>Neocallimastigaceae</taxon>
        <taxon>Piromyces</taxon>
    </lineage>
</organism>
<name>A0A1Y1V1D5_9FUNG</name>
<evidence type="ECO:0000313" key="3">
    <source>
        <dbReference type="Proteomes" id="UP000193719"/>
    </source>
</evidence>
<comment type="caution">
    <text evidence="2">The sequence shown here is derived from an EMBL/GenBank/DDBJ whole genome shotgun (WGS) entry which is preliminary data.</text>
</comment>
<keyword evidence="3" id="KW-1185">Reference proteome</keyword>
<keyword evidence="1" id="KW-0472">Membrane</keyword>
<dbReference type="OrthoDB" id="10405147at2759"/>
<reference evidence="2 3" key="1">
    <citation type="submission" date="2016-08" db="EMBL/GenBank/DDBJ databases">
        <title>Genomes of anaerobic fungi encode conserved fungal cellulosomes for biomass hydrolysis.</title>
        <authorList>
            <consortium name="DOE Joint Genome Institute"/>
            <person name="Haitjema C.H."/>
            <person name="Gilmore S.P."/>
            <person name="Henske J.K."/>
            <person name="Solomon K.V."/>
            <person name="De Groot R."/>
            <person name="Kuo A."/>
            <person name="Mondo S.J."/>
            <person name="Salamov A.A."/>
            <person name="Labutti K."/>
            <person name="Zhao Z."/>
            <person name="Chiniquy J."/>
            <person name="Barry K."/>
            <person name="Brewer H.M."/>
            <person name="Purvine S.O."/>
            <person name="Wright A.T."/>
            <person name="Boxma B."/>
            <person name="Van Alen T."/>
            <person name="Hackstein J.H."/>
            <person name="Baker S.E."/>
            <person name="Grigoriev I.V."/>
            <person name="O'Malley M.A."/>
        </authorList>
    </citation>
    <scope>NUCLEOTIDE SEQUENCE [LARGE SCALE GENOMIC DNA]</scope>
    <source>
        <strain evidence="3">finn</strain>
    </source>
</reference>
<reference evidence="2 3" key="2">
    <citation type="submission" date="2016-08" db="EMBL/GenBank/DDBJ databases">
        <title>Pervasive Adenine N6-methylation of Active Genes in Fungi.</title>
        <authorList>
            <consortium name="DOE Joint Genome Institute"/>
            <person name="Mondo S.J."/>
            <person name="Dannebaum R.O."/>
            <person name="Kuo R.C."/>
            <person name="Labutti K."/>
            <person name="Haridas S."/>
            <person name="Kuo A."/>
            <person name="Salamov A."/>
            <person name="Ahrendt S.R."/>
            <person name="Lipzen A."/>
            <person name="Sullivan W."/>
            <person name="Andreopoulos W.B."/>
            <person name="Clum A."/>
            <person name="Lindquist E."/>
            <person name="Daum C."/>
            <person name="Ramamoorthy G.K."/>
            <person name="Gryganskyi A."/>
            <person name="Culley D."/>
            <person name="Magnuson J.K."/>
            <person name="James T.Y."/>
            <person name="O'Malley M.A."/>
            <person name="Stajich J.E."/>
            <person name="Spatafora J.W."/>
            <person name="Visel A."/>
            <person name="Grigoriev I.V."/>
        </authorList>
    </citation>
    <scope>NUCLEOTIDE SEQUENCE [LARGE SCALE GENOMIC DNA]</scope>
    <source>
        <strain evidence="3">finn</strain>
    </source>
</reference>
<proteinExistence type="predicted"/>
<accession>A0A1Y1V1D5</accession>
<dbReference type="Proteomes" id="UP000193719">
    <property type="component" value="Unassembled WGS sequence"/>
</dbReference>
<protein>
    <submittedName>
        <fullName evidence="2">Uncharacterized protein</fullName>
    </submittedName>
</protein>
<gene>
    <name evidence="2" type="ORF">BCR36DRAFT_585870</name>
</gene>
<evidence type="ECO:0000313" key="2">
    <source>
        <dbReference type="EMBL" id="ORX44993.1"/>
    </source>
</evidence>
<sequence length="173" mass="20017">MKCNLDEIYSINDNYYRCLSNDILLKINNKHCTFDEKVVINYPTMFSNSMDEDVYRQVLNSEILQEKYSLKVSSTQKIKSNVIHSIHGVFTNCTYDQDVKVFNYDLICAEDQIMVNITTKIIEICSKMDYGFVQCIAEDTNPDKCNPSSSTRIVLPIIKLLVSILSLCFIFIY</sequence>
<dbReference type="AlphaFoldDB" id="A0A1Y1V1D5"/>